<accession>A0A1L7I3P9</accession>
<dbReference type="InterPro" id="IPR006315">
    <property type="entry name" value="OM_autotransptr_brl_dom"/>
</dbReference>
<evidence type="ECO:0000313" key="2">
    <source>
        <dbReference type="Proteomes" id="UP000186230"/>
    </source>
</evidence>
<dbReference type="SUPFAM" id="SSF103515">
    <property type="entry name" value="Autotransporter"/>
    <property type="match status" value="1"/>
</dbReference>
<reference evidence="1 2" key="1">
    <citation type="submission" date="2016-07" db="EMBL/GenBank/DDBJ databases">
        <title>Multi-omics approach to identify versatile polysaccharide utilization systems of a marine flavobacterium Gramella flava.</title>
        <authorList>
            <person name="Tang K."/>
        </authorList>
    </citation>
    <scope>NUCLEOTIDE SEQUENCE [LARGE SCALE GENOMIC DNA]</scope>
    <source>
        <strain evidence="1 2">JLT2011</strain>
    </source>
</reference>
<dbReference type="Gene3D" id="2.40.160.20">
    <property type="match status" value="1"/>
</dbReference>
<dbReference type="GO" id="GO:0019867">
    <property type="term" value="C:outer membrane"/>
    <property type="evidence" value="ECO:0007669"/>
    <property type="project" value="InterPro"/>
</dbReference>
<organism evidence="1 2">
    <name type="scientific">Christiangramia flava JLT2011</name>
    <dbReference type="NCBI Taxonomy" id="1229726"/>
    <lineage>
        <taxon>Bacteria</taxon>
        <taxon>Pseudomonadati</taxon>
        <taxon>Bacteroidota</taxon>
        <taxon>Flavobacteriia</taxon>
        <taxon>Flavobacteriales</taxon>
        <taxon>Flavobacteriaceae</taxon>
        <taxon>Christiangramia</taxon>
    </lineage>
</organism>
<gene>
    <name evidence="1" type="ORF">GRFL_1513</name>
</gene>
<dbReference type="AlphaFoldDB" id="A0A1L7I3P9"/>
<evidence type="ECO:0000313" key="1">
    <source>
        <dbReference type="EMBL" id="APU68237.1"/>
    </source>
</evidence>
<name>A0A1L7I3P9_9FLAO</name>
<dbReference type="RefSeq" id="WP_083644031.1">
    <property type="nucleotide sequence ID" value="NZ_AMRU01000001.1"/>
</dbReference>
<sequence>MKKIYSFLLLALTLQFLQAQEKANEIKLNIGNTIAIASVEFGYERFFDDHQSIEAMILINDRFNYKTEGDDRNFNTTSYKIGYNYYFGEELPGSGLYVNPFLKLRNGEFEEEVLLTGSSGTVTKTTDMSSLAIGLGLGYEWNFNNTFVIGPFVNLGRNFSEEVKDRFSAIEFNAGLNIGYRF</sequence>
<dbReference type="EMBL" id="CP016359">
    <property type="protein sequence ID" value="APU68237.1"/>
    <property type="molecule type" value="Genomic_DNA"/>
</dbReference>
<dbReference type="InterPro" id="IPR036709">
    <property type="entry name" value="Autotransporte_beta_dom_sf"/>
</dbReference>
<dbReference type="Proteomes" id="UP000186230">
    <property type="component" value="Chromosome"/>
</dbReference>
<dbReference type="NCBIfam" id="TIGR01414">
    <property type="entry name" value="autotrans_barl"/>
    <property type="match status" value="1"/>
</dbReference>
<keyword evidence="2" id="KW-1185">Reference proteome</keyword>
<dbReference type="KEGG" id="gfl:GRFL_1513"/>
<protein>
    <submittedName>
        <fullName evidence="1">Uncharacterized protein</fullName>
    </submittedName>
</protein>
<dbReference type="STRING" id="1229726.GRFL_1513"/>
<proteinExistence type="predicted"/>
<dbReference type="OrthoDB" id="768080at2"/>